<organism evidence="3 4">
    <name type="scientific">Corynespora cassiicola Philippines</name>
    <dbReference type="NCBI Taxonomy" id="1448308"/>
    <lineage>
        <taxon>Eukaryota</taxon>
        <taxon>Fungi</taxon>
        <taxon>Dikarya</taxon>
        <taxon>Ascomycota</taxon>
        <taxon>Pezizomycotina</taxon>
        <taxon>Dothideomycetes</taxon>
        <taxon>Pleosporomycetidae</taxon>
        <taxon>Pleosporales</taxon>
        <taxon>Corynesporascaceae</taxon>
        <taxon>Corynespora</taxon>
    </lineage>
</organism>
<evidence type="ECO:0000256" key="1">
    <source>
        <dbReference type="SAM" id="SignalP"/>
    </source>
</evidence>
<dbReference type="EMBL" id="KZ678136">
    <property type="protein sequence ID" value="PSN66018.1"/>
    <property type="molecule type" value="Genomic_DNA"/>
</dbReference>
<reference evidence="3 4" key="1">
    <citation type="journal article" date="2018" name="Front. Microbiol.">
        <title>Genome-Wide Analysis of Corynespora cassiicola Leaf Fall Disease Putative Effectors.</title>
        <authorList>
            <person name="Lopez D."/>
            <person name="Ribeiro S."/>
            <person name="Label P."/>
            <person name="Fumanal B."/>
            <person name="Venisse J.S."/>
            <person name="Kohler A."/>
            <person name="de Oliveira R.R."/>
            <person name="Labutti K."/>
            <person name="Lipzen A."/>
            <person name="Lail K."/>
            <person name="Bauer D."/>
            <person name="Ohm R.A."/>
            <person name="Barry K.W."/>
            <person name="Spatafora J."/>
            <person name="Grigoriev I.V."/>
            <person name="Martin F.M."/>
            <person name="Pujade-Renaud V."/>
        </authorList>
    </citation>
    <scope>NUCLEOTIDE SEQUENCE [LARGE SCALE GENOMIC DNA]</scope>
    <source>
        <strain evidence="3 4">Philippines</strain>
    </source>
</reference>
<accession>A0A2T2NLT2</accession>
<dbReference type="SUPFAM" id="SSF53474">
    <property type="entry name" value="alpha/beta-Hydrolases"/>
    <property type="match status" value="1"/>
</dbReference>
<dbReference type="PANTHER" id="PTHR37017">
    <property type="entry name" value="AB HYDROLASE-1 DOMAIN-CONTAINING PROTEIN-RELATED"/>
    <property type="match status" value="1"/>
</dbReference>
<evidence type="ECO:0000259" key="2">
    <source>
        <dbReference type="Pfam" id="PF12697"/>
    </source>
</evidence>
<dbReference type="AlphaFoldDB" id="A0A2T2NLT2"/>
<evidence type="ECO:0000313" key="3">
    <source>
        <dbReference type="EMBL" id="PSN66018.1"/>
    </source>
</evidence>
<evidence type="ECO:0000313" key="4">
    <source>
        <dbReference type="Proteomes" id="UP000240883"/>
    </source>
</evidence>
<dbReference type="InterPro" id="IPR029058">
    <property type="entry name" value="AB_hydrolase_fold"/>
</dbReference>
<keyword evidence="3" id="KW-0378">Hydrolase</keyword>
<dbReference type="OrthoDB" id="1263307at2759"/>
<dbReference type="InterPro" id="IPR052897">
    <property type="entry name" value="Sec-Metab_Biosynth_Hydrolase"/>
</dbReference>
<protein>
    <submittedName>
        <fullName evidence="3">Alpha/beta-hydrolase</fullName>
    </submittedName>
</protein>
<proteinExistence type="predicted"/>
<dbReference type="GO" id="GO:0016787">
    <property type="term" value="F:hydrolase activity"/>
    <property type="evidence" value="ECO:0007669"/>
    <property type="project" value="UniProtKB-KW"/>
</dbReference>
<feature type="domain" description="AB hydrolase-1" evidence="2">
    <location>
        <begin position="8"/>
        <end position="246"/>
    </location>
</feature>
<keyword evidence="4" id="KW-1185">Reference proteome</keyword>
<sequence>MTMAKPIFVLLHGAWHTPQCWATLTKALDRAGYDAVAPQMPSSGSNPPTPDWVQDIQVIRHTVTKLADDNKEIVLVVHSFSGMTGGTALEGLGKQERQKHDLPGGVIRLVYINAFLVGESFQHSKDGTRDNMLEEMKVDFEKGIVTVNPEDAKGLLYQDLSDSVVAELANDLRPQSLASFWSTTTYASWRYIPTTYILCTKDKPSTVVAARYLVENAKASGEHRIEKLIEIEAGHSPFLSKTDEISELLIGEAEG</sequence>
<gene>
    <name evidence="3" type="ORF">BS50DRAFT_404255</name>
</gene>
<keyword evidence="1" id="KW-0732">Signal</keyword>
<dbReference type="Proteomes" id="UP000240883">
    <property type="component" value="Unassembled WGS sequence"/>
</dbReference>
<name>A0A2T2NLT2_CORCC</name>
<dbReference type="Pfam" id="PF12697">
    <property type="entry name" value="Abhydrolase_6"/>
    <property type="match status" value="1"/>
</dbReference>
<feature type="chain" id="PRO_5015550897" evidence="1">
    <location>
        <begin position="23"/>
        <end position="255"/>
    </location>
</feature>
<dbReference type="PANTHER" id="PTHR37017:SF11">
    <property type="entry name" value="ESTERASE_LIPASE_THIOESTERASE DOMAIN-CONTAINING PROTEIN"/>
    <property type="match status" value="1"/>
</dbReference>
<dbReference type="STRING" id="1448308.A0A2T2NLT2"/>
<feature type="signal peptide" evidence="1">
    <location>
        <begin position="1"/>
        <end position="22"/>
    </location>
</feature>
<dbReference type="InterPro" id="IPR000073">
    <property type="entry name" value="AB_hydrolase_1"/>
</dbReference>
<dbReference type="Gene3D" id="3.40.50.1820">
    <property type="entry name" value="alpha/beta hydrolase"/>
    <property type="match status" value="1"/>
</dbReference>